<dbReference type="RefSeq" id="WP_146867007.1">
    <property type="nucleotide sequence ID" value="NZ_BJTZ01000105.1"/>
</dbReference>
<gene>
    <name evidence="2" type="ORF">AFI02nite_42530</name>
</gene>
<evidence type="ECO:0000256" key="1">
    <source>
        <dbReference type="SAM" id="Coils"/>
    </source>
</evidence>
<protein>
    <submittedName>
        <fullName evidence="2">Uncharacterized protein</fullName>
    </submittedName>
</protein>
<sequence>MVRFDCNGCKLSFSSEAKRNQHQLDCTLFLLKLGPSFRIKMSKKKLRVRASIQGSYEWALRTTLPKNSKKCRLAMDKKYNQADLEKEVIKLEREIALSKSISEKCLNRQIIASHLLKQKIENNSKLKVEMELQKKREIEQKKLTDQAKQDRAQGSALGGIFDNKYSLFVSGGAPGLGKRS</sequence>
<organism evidence="2 3">
    <name type="scientific">Aliivibrio fischeri</name>
    <name type="common">Vibrio fischeri</name>
    <dbReference type="NCBI Taxonomy" id="668"/>
    <lineage>
        <taxon>Bacteria</taxon>
        <taxon>Pseudomonadati</taxon>
        <taxon>Pseudomonadota</taxon>
        <taxon>Gammaproteobacteria</taxon>
        <taxon>Vibrionales</taxon>
        <taxon>Vibrionaceae</taxon>
        <taxon>Aliivibrio</taxon>
    </lineage>
</organism>
<name>A0A510UNJ1_ALIFS</name>
<dbReference type="AlphaFoldDB" id="A0A510UNJ1"/>
<feature type="coiled-coil region" evidence="1">
    <location>
        <begin position="74"/>
        <end position="136"/>
    </location>
</feature>
<reference evidence="2 3" key="1">
    <citation type="submission" date="2019-07" db="EMBL/GenBank/DDBJ databases">
        <title>Whole genome shotgun sequence of Aliivibrio fischeri NBRC 101058.</title>
        <authorList>
            <person name="Hosoyama A."/>
            <person name="Uohara A."/>
            <person name="Ohji S."/>
            <person name="Ichikawa N."/>
        </authorList>
    </citation>
    <scope>NUCLEOTIDE SEQUENCE [LARGE SCALE GENOMIC DNA]</scope>
    <source>
        <strain evidence="2 3">NBRC 101058</strain>
    </source>
</reference>
<dbReference type="EMBL" id="BJTZ01000105">
    <property type="protein sequence ID" value="GEK16217.1"/>
    <property type="molecule type" value="Genomic_DNA"/>
</dbReference>
<accession>A0A510UNJ1</accession>
<comment type="caution">
    <text evidence="2">The sequence shown here is derived from an EMBL/GenBank/DDBJ whole genome shotgun (WGS) entry which is preliminary data.</text>
</comment>
<evidence type="ECO:0000313" key="2">
    <source>
        <dbReference type="EMBL" id="GEK16217.1"/>
    </source>
</evidence>
<keyword evidence="1" id="KW-0175">Coiled coil</keyword>
<dbReference type="Proteomes" id="UP000321787">
    <property type="component" value="Unassembled WGS sequence"/>
</dbReference>
<evidence type="ECO:0000313" key="3">
    <source>
        <dbReference type="Proteomes" id="UP000321787"/>
    </source>
</evidence>
<proteinExistence type="predicted"/>